<evidence type="ECO:0000313" key="2">
    <source>
        <dbReference type="EMBL" id="TNN38361.1"/>
    </source>
</evidence>
<feature type="compositionally biased region" description="Basic residues" evidence="1">
    <location>
        <begin position="148"/>
        <end position="158"/>
    </location>
</feature>
<dbReference type="Proteomes" id="UP000314294">
    <property type="component" value="Unassembled WGS sequence"/>
</dbReference>
<comment type="caution">
    <text evidence="2">The sequence shown here is derived from an EMBL/GenBank/DDBJ whole genome shotgun (WGS) entry which is preliminary data.</text>
</comment>
<reference evidence="2 3" key="1">
    <citation type="submission" date="2019-03" db="EMBL/GenBank/DDBJ databases">
        <title>First draft genome of Liparis tanakae, snailfish: a comprehensive survey of snailfish specific genes.</title>
        <authorList>
            <person name="Kim W."/>
            <person name="Song I."/>
            <person name="Jeong J.-H."/>
            <person name="Kim D."/>
            <person name="Kim S."/>
            <person name="Ryu S."/>
            <person name="Song J.Y."/>
            <person name="Lee S.K."/>
        </authorList>
    </citation>
    <scope>NUCLEOTIDE SEQUENCE [LARGE SCALE GENOMIC DNA]</scope>
    <source>
        <tissue evidence="2">Muscle</tissue>
    </source>
</reference>
<accession>A0A4Z2FBS4</accession>
<name>A0A4Z2FBS4_9TELE</name>
<feature type="region of interest" description="Disordered" evidence="1">
    <location>
        <begin position="135"/>
        <end position="158"/>
    </location>
</feature>
<feature type="compositionally biased region" description="Basic and acidic residues" evidence="1">
    <location>
        <begin position="25"/>
        <end position="45"/>
    </location>
</feature>
<proteinExistence type="predicted"/>
<evidence type="ECO:0000256" key="1">
    <source>
        <dbReference type="SAM" id="MobiDB-lite"/>
    </source>
</evidence>
<evidence type="ECO:0000313" key="3">
    <source>
        <dbReference type="Proteomes" id="UP000314294"/>
    </source>
</evidence>
<organism evidence="2 3">
    <name type="scientific">Liparis tanakae</name>
    <name type="common">Tanaka's snailfish</name>
    <dbReference type="NCBI Taxonomy" id="230148"/>
    <lineage>
        <taxon>Eukaryota</taxon>
        <taxon>Metazoa</taxon>
        <taxon>Chordata</taxon>
        <taxon>Craniata</taxon>
        <taxon>Vertebrata</taxon>
        <taxon>Euteleostomi</taxon>
        <taxon>Actinopterygii</taxon>
        <taxon>Neopterygii</taxon>
        <taxon>Teleostei</taxon>
        <taxon>Neoteleostei</taxon>
        <taxon>Acanthomorphata</taxon>
        <taxon>Eupercaria</taxon>
        <taxon>Perciformes</taxon>
        <taxon>Cottioidei</taxon>
        <taxon>Cottales</taxon>
        <taxon>Liparidae</taxon>
        <taxon>Liparis</taxon>
    </lineage>
</organism>
<keyword evidence="3" id="KW-1185">Reference proteome</keyword>
<gene>
    <name evidence="2" type="ORF">EYF80_051479</name>
</gene>
<dbReference type="AlphaFoldDB" id="A0A4Z2FBS4"/>
<feature type="region of interest" description="Disordered" evidence="1">
    <location>
        <begin position="23"/>
        <end position="69"/>
    </location>
</feature>
<protein>
    <submittedName>
        <fullName evidence="2">Uncharacterized protein</fullName>
    </submittedName>
</protein>
<dbReference type="EMBL" id="SRLO01001378">
    <property type="protein sequence ID" value="TNN38361.1"/>
    <property type="molecule type" value="Genomic_DNA"/>
</dbReference>
<sequence length="158" mass="16722">MSNLSPYILLNLHVQKLQRIIRNAKQGEERGGGGRGGERRGEEKGGNSPPEQTPRFKDGSVSGGEGTDAAAARDLASSALRGSFFRCAALFKRPCGGDGTQQLACGAAQTGVADSDEADETSVNTDEAPTLFVKIGYPPVTRPGGPRLLRKHRRLSDT</sequence>